<dbReference type="EMBL" id="JAADYS010000765">
    <property type="protein sequence ID" value="KAF4467315.1"/>
    <property type="molecule type" value="Genomic_DNA"/>
</dbReference>
<keyword evidence="1" id="KW-0175">Coiled coil</keyword>
<name>A0A8H4LFD1_9HYPO</name>
<evidence type="ECO:0000313" key="5">
    <source>
        <dbReference type="EMBL" id="KAF4467315.1"/>
    </source>
</evidence>
<feature type="region of interest" description="Disordered" evidence="2">
    <location>
        <begin position="1"/>
        <end position="39"/>
    </location>
</feature>
<keyword evidence="6" id="KW-1185">Reference proteome</keyword>
<feature type="transmembrane region" description="Helical" evidence="3">
    <location>
        <begin position="289"/>
        <end position="307"/>
    </location>
</feature>
<feature type="compositionally biased region" description="Polar residues" evidence="2">
    <location>
        <begin position="1"/>
        <end position="25"/>
    </location>
</feature>
<evidence type="ECO:0000256" key="3">
    <source>
        <dbReference type="SAM" id="Phobius"/>
    </source>
</evidence>
<dbReference type="InterPro" id="IPR046529">
    <property type="entry name" value="DUF6594"/>
</dbReference>
<dbReference type="Proteomes" id="UP000554235">
    <property type="component" value="Unassembled WGS sequence"/>
</dbReference>
<dbReference type="PANTHER" id="PTHR34502:SF4">
    <property type="entry name" value="DUF6594 DOMAIN-CONTAINING PROTEIN"/>
    <property type="match status" value="1"/>
</dbReference>
<comment type="caution">
    <text evidence="5">The sequence shown here is derived from an EMBL/GenBank/DDBJ whole genome shotgun (WGS) entry which is preliminary data.</text>
</comment>
<dbReference type="PANTHER" id="PTHR34502">
    <property type="entry name" value="DUF6594 DOMAIN-CONTAINING PROTEIN-RELATED"/>
    <property type="match status" value="1"/>
</dbReference>
<organism evidence="5 6">
    <name type="scientific">Fusarium albosuccineum</name>
    <dbReference type="NCBI Taxonomy" id="1237068"/>
    <lineage>
        <taxon>Eukaryota</taxon>
        <taxon>Fungi</taxon>
        <taxon>Dikarya</taxon>
        <taxon>Ascomycota</taxon>
        <taxon>Pezizomycotina</taxon>
        <taxon>Sordariomycetes</taxon>
        <taxon>Hypocreomycetidae</taxon>
        <taxon>Hypocreales</taxon>
        <taxon>Nectriaceae</taxon>
        <taxon>Fusarium</taxon>
        <taxon>Fusarium decemcellulare species complex</taxon>
    </lineage>
</organism>
<accession>A0A8H4LFD1</accession>
<protein>
    <submittedName>
        <fullName evidence="5">Phytase</fullName>
    </submittedName>
</protein>
<evidence type="ECO:0000256" key="1">
    <source>
        <dbReference type="SAM" id="Coils"/>
    </source>
</evidence>
<dbReference type="OrthoDB" id="5416037at2759"/>
<feature type="coiled-coil region" evidence="1">
    <location>
        <begin position="75"/>
        <end position="102"/>
    </location>
</feature>
<evidence type="ECO:0000259" key="4">
    <source>
        <dbReference type="Pfam" id="PF20237"/>
    </source>
</evidence>
<sequence>MSQRPSIEVASSSITQQASPSQSLPSDRDEAPPSTQEIQQKPWKFIGYKGYSAFLASEDDFFILRRFDELNRRVALARQDEIMQLEQELAELDETYSKREMQDFDNGTLRGDLEDRKALLELIDGKLYRYNEFLLQQSNLRSLSRAPRRDVKSIRTWHKKFGGAAISPSEQEYLDHEDDLVCIVQRDKTPLRRLIDRSLTMRSLPIWELKNKEKPFYYGDEVSYYSDKRIDRFASAVIVTVGVVMLITPIWVLQAMGTLRAKLGVITAFVFVFLLVLSSAMVAKPFEALGATAAYAAVLMVFIQLGIED</sequence>
<keyword evidence="3" id="KW-0812">Transmembrane</keyword>
<gene>
    <name evidence="5" type="ORF">FALBO_5819</name>
</gene>
<evidence type="ECO:0000256" key="2">
    <source>
        <dbReference type="SAM" id="MobiDB-lite"/>
    </source>
</evidence>
<feature type="transmembrane region" description="Helical" evidence="3">
    <location>
        <begin position="233"/>
        <end position="253"/>
    </location>
</feature>
<feature type="transmembrane region" description="Helical" evidence="3">
    <location>
        <begin position="265"/>
        <end position="283"/>
    </location>
</feature>
<dbReference type="Pfam" id="PF20237">
    <property type="entry name" value="DUF6594"/>
    <property type="match status" value="1"/>
</dbReference>
<dbReference type="AlphaFoldDB" id="A0A8H4LFD1"/>
<proteinExistence type="predicted"/>
<evidence type="ECO:0000313" key="6">
    <source>
        <dbReference type="Proteomes" id="UP000554235"/>
    </source>
</evidence>
<keyword evidence="3" id="KW-1133">Transmembrane helix</keyword>
<reference evidence="5 6" key="1">
    <citation type="submission" date="2020-01" db="EMBL/GenBank/DDBJ databases">
        <title>Identification and distribution of gene clusters putatively required for synthesis of sphingolipid metabolism inhibitors in phylogenetically diverse species of the filamentous fungus Fusarium.</title>
        <authorList>
            <person name="Kim H.-S."/>
            <person name="Busman M."/>
            <person name="Brown D.W."/>
            <person name="Divon H."/>
            <person name="Uhlig S."/>
            <person name="Proctor R.H."/>
        </authorList>
    </citation>
    <scope>NUCLEOTIDE SEQUENCE [LARGE SCALE GENOMIC DNA]</scope>
    <source>
        <strain evidence="5 6">NRRL 20459</strain>
    </source>
</reference>
<keyword evidence="3" id="KW-0472">Membrane</keyword>
<feature type="domain" description="DUF6594" evidence="4">
    <location>
        <begin position="48"/>
        <end position="300"/>
    </location>
</feature>